<keyword evidence="3" id="KW-1185">Reference proteome</keyword>
<reference evidence="2 3" key="1">
    <citation type="journal article" date="2016" name="Int. J. Syst. Evol. Microbiol.">
        <title>Description of Comamonas sediminis sp. nov., isolated from lagoon sediments.</title>
        <authorList>
            <person name="Subhash Y."/>
            <person name="Bang J.J."/>
            <person name="You T.H."/>
            <person name="Lee S.S."/>
        </authorList>
    </citation>
    <scope>NUCLEOTIDE SEQUENCE [LARGE SCALE GENOMIC DNA]</scope>
    <source>
        <strain evidence="2 3">JCM 31169</strain>
    </source>
</reference>
<proteinExistence type="inferred from homology"/>
<organism evidence="2 3">
    <name type="scientific">Comamonas sediminis</name>
    <dbReference type="NCBI Taxonomy" id="1783360"/>
    <lineage>
        <taxon>Bacteria</taxon>
        <taxon>Pseudomonadati</taxon>
        <taxon>Pseudomonadota</taxon>
        <taxon>Betaproteobacteria</taxon>
        <taxon>Burkholderiales</taxon>
        <taxon>Comamonadaceae</taxon>
        <taxon>Comamonas</taxon>
    </lineage>
</organism>
<accession>A0ABV4B2I4</accession>
<dbReference type="Proteomes" id="UP001562178">
    <property type="component" value="Unassembled WGS sequence"/>
</dbReference>
<evidence type="ECO:0000256" key="1">
    <source>
        <dbReference type="ARBA" id="ARBA00008799"/>
    </source>
</evidence>
<dbReference type="InterPro" id="IPR001830">
    <property type="entry name" value="Glyco_trans_20"/>
</dbReference>
<dbReference type="RefSeq" id="WP_369460089.1">
    <property type="nucleotide sequence ID" value="NZ_JBGBDC010000004.1"/>
</dbReference>
<evidence type="ECO:0000313" key="2">
    <source>
        <dbReference type="EMBL" id="MEY2251699.1"/>
    </source>
</evidence>
<sequence>MSRLVIVSNRVADPHDTAPGGLAVALEEALQRQGGLWFGWSGAVTDSDTPQMHCEQWHDVTRVTTELRRQDHDSHYAGYCNNMLWPVFHNRLDLAAFDAGYWDGYRRVNQQFARQLLPLLQEDDVVWVHDYHLIGLAAELRALGCRQRIGFFLHIPFPPPVIFMALPQHEALMQSLMTYDLVGLQSKQDLRHFSSYVVDQARGQARPGGHFQAFGKRTRCESFPIGIDAQAFASLTTTSEALQVHATMQREYSQRRLVLGIDRLDYSKGLPERICAFRDLLARHPQHRRSATLVQIGSPTRESVQAYAEIRARLETLCGAINGDFGELDWMPVRYIHQVLTRAHLAGLCRAAAVGLVTPLRDGMNLVAKEFVAAQDPDDPGVLVLSRFAGAAEQLHEALLVNPYDIHTTANTIDQALQMPLDERLDRHRRLLARIQAQDVHWWCKRFLAALARPTTFGMPPPARYAFERHSTAVSRH</sequence>
<dbReference type="CDD" id="cd03788">
    <property type="entry name" value="GT20_TPS"/>
    <property type="match status" value="1"/>
</dbReference>
<dbReference type="Pfam" id="PF00982">
    <property type="entry name" value="Glyco_transf_20"/>
    <property type="match status" value="1"/>
</dbReference>
<name>A0ABV4B2I4_9BURK</name>
<gene>
    <name evidence="2" type="ORF">AB7A72_11855</name>
</gene>
<dbReference type="PANTHER" id="PTHR10788:SF106">
    <property type="entry name" value="BCDNA.GH08860"/>
    <property type="match status" value="1"/>
</dbReference>
<comment type="similarity">
    <text evidence="1">Belongs to the glycosyltransferase 20 family.</text>
</comment>
<dbReference type="Gene3D" id="3.40.50.2000">
    <property type="entry name" value="Glycogen Phosphorylase B"/>
    <property type="match status" value="2"/>
</dbReference>
<comment type="caution">
    <text evidence="2">The sequence shown here is derived from an EMBL/GenBank/DDBJ whole genome shotgun (WGS) entry which is preliminary data.</text>
</comment>
<dbReference type="SUPFAM" id="SSF53756">
    <property type="entry name" value="UDP-Glycosyltransferase/glycogen phosphorylase"/>
    <property type="match status" value="1"/>
</dbReference>
<protein>
    <submittedName>
        <fullName evidence="2">Trehalose-6-phosphate synthase</fullName>
    </submittedName>
</protein>
<dbReference type="PANTHER" id="PTHR10788">
    <property type="entry name" value="TREHALOSE-6-PHOSPHATE SYNTHASE"/>
    <property type="match status" value="1"/>
</dbReference>
<dbReference type="EMBL" id="JBGBDC010000004">
    <property type="protein sequence ID" value="MEY2251699.1"/>
    <property type="molecule type" value="Genomic_DNA"/>
</dbReference>
<evidence type="ECO:0000313" key="3">
    <source>
        <dbReference type="Proteomes" id="UP001562178"/>
    </source>
</evidence>